<dbReference type="EMBL" id="VFOS01000001">
    <property type="protein sequence ID" value="TQL63812.1"/>
    <property type="molecule type" value="Genomic_DNA"/>
</dbReference>
<evidence type="ECO:0008006" key="4">
    <source>
        <dbReference type="Google" id="ProtNLM"/>
    </source>
</evidence>
<reference evidence="2 3" key="1">
    <citation type="submission" date="2019-06" db="EMBL/GenBank/DDBJ databases">
        <title>Sequencing the genomes of 1000 actinobacteria strains.</title>
        <authorList>
            <person name="Klenk H.-P."/>
        </authorList>
    </citation>
    <scope>NUCLEOTIDE SEQUENCE [LARGE SCALE GENOMIC DNA]</scope>
    <source>
        <strain evidence="2 3">DSM 4813</strain>
    </source>
</reference>
<proteinExistence type="predicted"/>
<protein>
    <recommendedName>
        <fullName evidence="4">Ig-like domain-containing protein</fullName>
    </recommendedName>
</protein>
<organism evidence="2 3">
    <name type="scientific">Rarobacter faecitabidus</name>
    <dbReference type="NCBI Taxonomy" id="13243"/>
    <lineage>
        <taxon>Bacteria</taxon>
        <taxon>Bacillati</taxon>
        <taxon>Actinomycetota</taxon>
        <taxon>Actinomycetes</taxon>
        <taxon>Micrococcales</taxon>
        <taxon>Rarobacteraceae</taxon>
        <taxon>Rarobacter</taxon>
    </lineage>
</organism>
<evidence type="ECO:0000313" key="3">
    <source>
        <dbReference type="Proteomes" id="UP000315389"/>
    </source>
</evidence>
<name>A0A542ZTY6_RARFA</name>
<sequence>MNKLTSGRRSATAGLLCAILIMFLAAQATTQIVAPRASAAAPSAPHTTATRYLYSGTFTFNATNDVLIDFPGDNDETRHIKASLTGTLPLVQVTEGQRLDPVLASVATSVHVTSANAKVVSRTNDGANTTTCTGTATKVIGRPWLAALLMSTQLHAYSQLQFPTSCVSTEAGDLGTTTYAFGPMGADLTAATGVVGDPSIAYTIKDDAATSLAPDASCPGEYTLPGSTCSFKIDGKLTLKLIKKIEPPKKPAKKPAKATIGKGAKKVSAKVPCPAARACTVTIRVTPLRGGPTLTVKKLTVKPGKTKSLSMKIPKKKRAAVKRAGGVTVKFTYRSAGSKASSQTRRARL</sequence>
<gene>
    <name evidence="2" type="ORF">FB461_0290</name>
</gene>
<dbReference type="RefSeq" id="WP_142118260.1">
    <property type="nucleotide sequence ID" value="NZ_BAAASV010000002.1"/>
</dbReference>
<accession>A0A542ZTY6</accession>
<feature type="chain" id="PRO_5022113229" description="Ig-like domain-containing protein" evidence="1">
    <location>
        <begin position="29"/>
        <end position="349"/>
    </location>
</feature>
<evidence type="ECO:0000313" key="2">
    <source>
        <dbReference type="EMBL" id="TQL63812.1"/>
    </source>
</evidence>
<keyword evidence="3" id="KW-1185">Reference proteome</keyword>
<keyword evidence="1" id="KW-0732">Signal</keyword>
<feature type="signal peptide" evidence="1">
    <location>
        <begin position="1"/>
        <end position="28"/>
    </location>
</feature>
<comment type="caution">
    <text evidence="2">The sequence shown here is derived from an EMBL/GenBank/DDBJ whole genome shotgun (WGS) entry which is preliminary data.</text>
</comment>
<dbReference type="AlphaFoldDB" id="A0A542ZTY6"/>
<evidence type="ECO:0000256" key="1">
    <source>
        <dbReference type="SAM" id="SignalP"/>
    </source>
</evidence>
<dbReference type="Proteomes" id="UP000315389">
    <property type="component" value="Unassembled WGS sequence"/>
</dbReference>